<dbReference type="AlphaFoldDB" id="A0A143HIJ7"/>
<keyword evidence="2" id="KW-1185">Reference proteome</keyword>
<reference evidence="1 2" key="1">
    <citation type="journal article" date="2016" name="Genome Announc.">
        <title>Whole-Genome Sequence of Rummeliibacillus stabekisii Strain PP9 Isolated from Antarctic Soil.</title>
        <authorList>
            <person name="da Mota F.F."/>
            <person name="Vollu R.E."/>
            <person name="Jurelevicius D."/>
            <person name="Seldin L."/>
        </authorList>
    </citation>
    <scope>NUCLEOTIDE SEQUENCE [LARGE SCALE GENOMIC DNA]</scope>
    <source>
        <strain evidence="1 2">PP9</strain>
    </source>
</reference>
<name>A0A143HIJ7_9BACL</name>
<gene>
    <name evidence="1" type="ORF">ATY39_11830</name>
</gene>
<evidence type="ECO:0000313" key="1">
    <source>
        <dbReference type="EMBL" id="AMX01092.1"/>
    </source>
</evidence>
<sequence length="55" mass="6709">MWDKPKCIECDKEIKENDVVFVKMRYPRRKGFTEIKAYLRNEGKFICEDCFNKKS</sequence>
<organism evidence="1 2">
    <name type="scientific">Rummeliibacillus stabekisii</name>
    <dbReference type="NCBI Taxonomy" id="241244"/>
    <lineage>
        <taxon>Bacteria</taxon>
        <taxon>Bacillati</taxon>
        <taxon>Bacillota</taxon>
        <taxon>Bacilli</taxon>
        <taxon>Bacillales</taxon>
        <taxon>Caryophanaceae</taxon>
        <taxon>Rummeliibacillus</taxon>
    </lineage>
</organism>
<dbReference type="Proteomes" id="UP000076021">
    <property type="component" value="Chromosome"/>
</dbReference>
<evidence type="ECO:0000313" key="2">
    <source>
        <dbReference type="Proteomes" id="UP000076021"/>
    </source>
</evidence>
<reference evidence="2" key="2">
    <citation type="submission" date="2016-03" db="EMBL/GenBank/DDBJ databases">
        <authorList>
            <person name="Ploux O."/>
        </authorList>
    </citation>
    <scope>NUCLEOTIDE SEQUENCE [LARGE SCALE GENOMIC DNA]</scope>
    <source>
        <strain evidence="2">PP9</strain>
    </source>
</reference>
<dbReference type="KEGG" id="rst:ATY39_11830"/>
<dbReference type="RefSeq" id="WP_066791946.1">
    <property type="nucleotide sequence ID" value="NZ_CP014806.1"/>
</dbReference>
<dbReference type="STRING" id="241244.ATY39_11830"/>
<accession>A0A143HIJ7</accession>
<dbReference type="EMBL" id="CP014806">
    <property type="protein sequence ID" value="AMX01092.1"/>
    <property type="molecule type" value="Genomic_DNA"/>
</dbReference>
<proteinExistence type="predicted"/>
<protein>
    <submittedName>
        <fullName evidence="1">Fe3+ hydroxamate ABC transporter substrate-binding protein</fullName>
    </submittedName>
</protein>